<name>A0A8S4RMX1_9NEOP</name>
<sequence>MDRREEEDSNSDLQVLEWRLSAGVVLLDPDKVDRRHQTSRRESIQAVKNRSEWKSLQKSYIHQWISLCDDYEKVK</sequence>
<proteinExistence type="predicted"/>
<reference evidence="1" key="1">
    <citation type="submission" date="2022-03" db="EMBL/GenBank/DDBJ databases">
        <authorList>
            <person name="Lindestad O."/>
        </authorList>
    </citation>
    <scope>NUCLEOTIDE SEQUENCE</scope>
</reference>
<comment type="caution">
    <text evidence="1">The sequence shown here is derived from an EMBL/GenBank/DDBJ whole genome shotgun (WGS) entry which is preliminary data.</text>
</comment>
<protein>
    <submittedName>
        <fullName evidence="1">Jg22085 protein</fullName>
    </submittedName>
</protein>
<organism evidence="1 2">
    <name type="scientific">Pararge aegeria aegeria</name>
    <dbReference type="NCBI Taxonomy" id="348720"/>
    <lineage>
        <taxon>Eukaryota</taxon>
        <taxon>Metazoa</taxon>
        <taxon>Ecdysozoa</taxon>
        <taxon>Arthropoda</taxon>
        <taxon>Hexapoda</taxon>
        <taxon>Insecta</taxon>
        <taxon>Pterygota</taxon>
        <taxon>Neoptera</taxon>
        <taxon>Endopterygota</taxon>
        <taxon>Lepidoptera</taxon>
        <taxon>Glossata</taxon>
        <taxon>Ditrysia</taxon>
        <taxon>Papilionoidea</taxon>
        <taxon>Nymphalidae</taxon>
        <taxon>Satyrinae</taxon>
        <taxon>Satyrini</taxon>
        <taxon>Parargina</taxon>
        <taxon>Pararge</taxon>
    </lineage>
</organism>
<evidence type="ECO:0000313" key="2">
    <source>
        <dbReference type="Proteomes" id="UP000838756"/>
    </source>
</evidence>
<gene>
    <name evidence="1" type="primary">jg22085</name>
    <name evidence="1" type="ORF">PAEG_LOCUS15304</name>
</gene>
<evidence type="ECO:0000313" key="1">
    <source>
        <dbReference type="EMBL" id="CAH2238157.1"/>
    </source>
</evidence>
<accession>A0A8S4RMX1</accession>
<dbReference type="Proteomes" id="UP000838756">
    <property type="component" value="Unassembled WGS sequence"/>
</dbReference>
<dbReference type="AlphaFoldDB" id="A0A8S4RMX1"/>
<dbReference type="EMBL" id="CAKXAJ010025322">
    <property type="protein sequence ID" value="CAH2238157.1"/>
    <property type="molecule type" value="Genomic_DNA"/>
</dbReference>
<keyword evidence="2" id="KW-1185">Reference proteome</keyword>